<evidence type="ECO:0000313" key="1">
    <source>
        <dbReference type="EMBL" id="NKE61321.1"/>
    </source>
</evidence>
<keyword evidence="2" id="KW-1185">Reference proteome</keyword>
<comment type="caution">
    <text evidence="1">The sequence shown here is derived from an EMBL/GenBank/DDBJ whole genome shotgun (WGS) entry which is preliminary data.</text>
</comment>
<reference evidence="1 2" key="1">
    <citation type="submission" date="2019-08" db="EMBL/GenBank/DDBJ databases">
        <title>Lentzea from Indian Himalayas.</title>
        <authorList>
            <person name="Mandal S."/>
            <person name="Mallick Gupta A."/>
            <person name="Maiti P.K."/>
            <person name="Sarkar J."/>
            <person name="Mandal S."/>
        </authorList>
    </citation>
    <scope>NUCLEOTIDE SEQUENCE [LARGE SCALE GENOMIC DNA]</scope>
    <source>
        <strain evidence="1 2">PSKA42</strain>
    </source>
</reference>
<proteinExistence type="predicted"/>
<dbReference type="Proteomes" id="UP001515943">
    <property type="component" value="Unassembled WGS sequence"/>
</dbReference>
<name>A0ABX1FS47_9PSEU</name>
<evidence type="ECO:0008006" key="3">
    <source>
        <dbReference type="Google" id="ProtNLM"/>
    </source>
</evidence>
<sequence>MATHPEPARLLEPRFGARWEWPDLGMKVFLAAQLTEAGTDVRSQLRRMMWPPFRSQHIGFVAALVRHGAEVDGKMLRRAVRLLARTVRSASTGKEWLQHVQWLHEIDAGATTKVLRSMVARPGRHTPNRRFETIRYLIGMDPYENAESVVTYLLDPEIRRIDRNGVDKLLADIDVELSVRIFSELATEAHEPTLRLQGSEIVLSHDTDRGLELLARIGLHSSTSDDTRIAAINIAAGHDEAFGFELWRAFTATASPEGSLAPTTGKLLRARDDRTIPPAQRHEFADFLVHRAGRDPKLLLETAQHHEVPAGQRIEAALLNSVTDPEGSIKIMEDVIDCCQPGDSWVLSCIWHLQQISESKGVEALVRVVKDERRTEYLRLRAAERLPLLERLDMYDYLVDETSFSDDDKMQAARRALHLQRSRGLDAYARIAGQSQVGMQNRMRAARRSEGYKYGAYESIVKDRSAPGTLRVQAAVAARRGVDTIETRWLLEYLVQEELDGKTQLAIAEELDSTDAVRLLDQMACSTLPAKFRLAAAAQLVTLRGVWHAADAYQAIADDMSVSSYQRLEAQQEADQLRQL</sequence>
<organism evidence="1 2">
    <name type="scientific">Lentzea indica</name>
    <dbReference type="NCBI Taxonomy" id="2604800"/>
    <lineage>
        <taxon>Bacteria</taxon>
        <taxon>Bacillati</taxon>
        <taxon>Actinomycetota</taxon>
        <taxon>Actinomycetes</taxon>
        <taxon>Pseudonocardiales</taxon>
        <taxon>Pseudonocardiaceae</taxon>
        <taxon>Lentzea</taxon>
    </lineage>
</organism>
<accession>A0ABX1FS47</accession>
<dbReference type="RefSeq" id="WP_167977971.1">
    <property type="nucleotide sequence ID" value="NZ_VSRL01000167.1"/>
</dbReference>
<protein>
    <recommendedName>
        <fullName evidence="3">HEAT repeat-containing protein</fullName>
    </recommendedName>
</protein>
<dbReference type="EMBL" id="VSRL01000167">
    <property type="protein sequence ID" value="NKE61321.1"/>
    <property type="molecule type" value="Genomic_DNA"/>
</dbReference>
<evidence type="ECO:0000313" key="2">
    <source>
        <dbReference type="Proteomes" id="UP001515943"/>
    </source>
</evidence>
<gene>
    <name evidence="1" type="ORF">FXN61_32970</name>
</gene>